<sequence>MSEIKPYGKFPEDISYTERQILHAIENDLMAIKQDTTSLIGTNPAEDVDYGSKMSQLYRLAGLIYFERVLKASSTDQRVARCM</sequence>
<dbReference type="Proteomes" id="UP001220324">
    <property type="component" value="Unassembled WGS sequence"/>
</dbReference>
<evidence type="ECO:0000313" key="2">
    <source>
        <dbReference type="Proteomes" id="UP001220324"/>
    </source>
</evidence>
<comment type="caution">
    <text evidence="1">The sequence shown here is derived from an EMBL/GenBank/DDBJ whole genome shotgun (WGS) entry which is preliminary data.</text>
</comment>
<dbReference type="AlphaFoldDB" id="A0AAD6CHU6"/>
<organism evidence="1 2">
    <name type="scientific">Penicillium frequentans</name>
    <dbReference type="NCBI Taxonomy" id="3151616"/>
    <lineage>
        <taxon>Eukaryota</taxon>
        <taxon>Fungi</taxon>
        <taxon>Dikarya</taxon>
        <taxon>Ascomycota</taxon>
        <taxon>Pezizomycotina</taxon>
        <taxon>Eurotiomycetes</taxon>
        <taxon>Eurotiomycetidae</taxon>
        <taxon>Eurotiales</taxon>
        <taxon>Aspergillaceae</taxon>
        <taxon>Penicillium</taxon>
    </lineage>
</organism>
<protein>
    <submittedName>
        <fullName evidence="1">Fungal-specific transcription factor domain-containing protein</fullName>
    </submittedName>
</protein>
<keyword evidence="2" id="KW-1185">Reference proteome</keyword>
<dbReference type="EMBL" id="JAQIZZ010000008">
    <property type="protein sequence ID" value="KAJ5523660.1"/>
    <property type="molecule type" value="Genomic_DNA"/>
</dbReference>
<name>A0AAD6CHU6_9EURO</name>
<accession>A0AAD6CHU6</accession>
<evidence type="ECO:0000313" key="1">
    <source>
        <dbReference type="EMBL" id="KAJ5523660.1"/>
    </source>
</evidence>
<proteinExistence type="predicted"/>
<reference evidence="1 2" key="1">
    <citation type="journal article" date="2023" name="IMA Fungus">
        <title>Comparative genomic study of the Penicillium genus elucidates a diverse pangenome and 15 lateral gene transfer events.</title>
        <authorList>
            <person name="Petersen C."/>
            <person name="Sorensen T."/>
            <person name="Nielsen M.R."/>
            <person name="Sondergaard T.E."/>
            <person name="Sorensen J.L."/>
            <person name="Fitzpatrick D.A."/>
            <person name="Frisvad J.C."/>
            <person name="Nielsen K.L."/>
        </authorList>
    </citation>
    <scope>NUCLEOTIDE SEQUENCE [LARGE SCALE GENOMIC DNA]</scope>
    <source>
        <strain evidence="1 2">IBT 35679</strain>
    </source>
</reference>
<gene>
    <name evidence="1" type="ORF">N7494_010310</name>
</gene>